<dbReference type="Proteomes" id="UP000011864">
    <property type="component" value="Chromosome"/>
</dbReference>
<name>K7A5U1_9ALTE</name>
<dbReference type="KEGG" id="gps:C427_2731"/>
<dbReference type="eggNOG" id="COG2304">
    <property type="taxonomic scope" value="Bacteria"/>
</dbReference>
<dbReference type="HOGENOM" id="CLU_045654_0_0_6"/>
<keyword evidence="2" id="KW-1133">Transmembrane helix</keyword>
<protein>
    <recommendedName>
        <fullName evidence="6">TIGR03503 family protein</fullName>
    </recommendedName>
</protein>
<keyword evidence="3" id="KW-0732">Signal</keyword>
<dbReference type="STRING" id="1129794.C427_2731"/>
<feature type="transmembrane region" description="Helical" evidence="2">
    <location>
        <begin position="406"/>
        <end position="430"/>
    </location>
</feature>
<feature type="chain" id="PRO_5003898815" description="TIGR03503 family protein" evidence="3">
    <location>
        <begin position="24"/>
        <end position="493"/>
    </location>
</feature>
<dbReference type="AlphaFoldDB" id="K7A5U1"/>
<feature type="compositionally biased region" description="Basic and acidic residues" evidence="1">
    <location>
        <begin position="470"/>
        <end position="482"/>
    </location>
</feature>
<dbReference type="OrthoDB" id="798937at2"/>
<dbReference type="EMBL" id="CP003837">
    <property type="protein sequence ID" value="AGH44840.1"/>
    <property type="molecule type" value="Genomic_DNA"/>
</dbReference>
<feature type="signal peptide" evidence="3">
    <location>
        <begin position="1"/>
        <end position="23"/>
    </location>
</feature>
<gene>
    <name evidence="4" type="ORF">C427_2731</name>
</gene>
<sequence length="493" mass="54699">MLKQNVSALVFCLIAHVSWSVQATPQGQQDSELSAVSQSSGSPLTQLGTDYHNGIELLQNRFRIDFEVDEITMIFFRDFGSAPIVLVQPDGSKIFQSSADGSSVFWFDSSTYDMISIKNPMPGPWQAVGQISPESRVMVISDLALHADPLPNIIFSGEILKKTAYLTNNGVPIDYTAFRDVVELTISLASTNNPNFNNFGANKEIIAFFEDNGKGMDELPLDGVFTGQFNLAIADGEWVPIFAVSTPMFTREQVDPNITLLANPIKVTFELDGGGEGHHKLKVDAQREYVDMSTLLIDGKVRFPNGDIQNFSITDMSSDVREYLIVSYEYGVYRVKLTAYGNTTQGREFILDVPEYSFLTVEPEPVVVAVEPNSVDPSLEDNASVQNALPKQELPLVDEKMSTSTLVSLIVSINLFLLIVGGGLIWWLTLEKKPDFKFMKRSKNIVVAKDTKNSLNFLTKMFKRKPKGTTAEKKPQAKDKSDPGFMDICLPKE</sequence>
<evidence type="ECO:0008006" key="6">
    <source>
        <dbReference type="Google" id="ProtNLM"/>
    </source>
</evidence>
<keyword evidence="2" id="KW-0472">Membrane</keyword>
<dbReference type="RefSeq" id="WP_007635374.1">
    <property type="nucleotide sequence ID" value="NC_020514.1"/>
</dbReference>
<evidence type="ECO:0000256" key="2">
    <source>
        <dbReference type="SAM" id="Phobius"/>
    </source>
</evidence>
<evidence type="ECO:0000256" key="1">
    <source>
        <dbReference type="SAM" id="MobiDB-lite"/>
    </source>
</evidence>
<accession>K7A5U1</accession>
<evidence type="ECO:0000313" key="5">
    <source>
        <dbReference type="Proteomes" id="UP000011864"/>
    </source>
</evidence>
<reference evidence="4 5" key="1">
    <citation type="journal article" date="2013" name="Genome Announc.">
        <title>Complete Genome Sequence of Glaciecola psychrophila Strain 170T.</title>
        <authorList>
            <person name="Yin J."/>
            <person name="Chen J."/>
            <person name="Liu G."/>
            <person name="Yu Y."/>
            <person name="Song L."/>
            <person name="Wang X."/>
            <person name="Qu X."/>
        </authorList>
    </citation>
    <scope>NUCLEOTIDE SEQUENCE [LARGE SCALE GENOMIC DNA]</scope>
    <source>
        <strain evidence="4 5">170</strain>
    </source>
</reference>
<feature type="region of interest" description="Disordered" evidence="1">
    <location>
        <begin position="466"/>
        <end position="493"/>
    </location>
</feature>
<dbReference type="PATRIC" id="fig|1129794.4.peg.2715"/>
<dbReference type="NCBIfam" id="TIGR03503">
    <property type="entry name" value="TIGR03503 family protein"/>
    <property type="match status" value="1"/>
</dbReference>
<keyword evidence="2" id="KW-0812">Transmembrane</keyword>
<evidence type="ECO:0000256" key="3">
    <source>
        <dbReference type="SAM" id="SignalP"/>
    </source>
</evidence>
<keyword evidence="5" id="KW-1185">Reference proteome</keyword>
<proteinExistence type="predicted"/>
<dbReference type="InterPro" id="IPR020010">
    <property type="entry name" value="CHP03503"/>
</dbReference>
<evidence type="ECO:0000313" key="4">
    <source>
        <dbReference type="EMBL" id="AGH44840.1"/>
    </source>
</evidence>
<organism evidence="4 5">
    <name type="scientific">Paraglaciecola psychrophila 170</name>
    <dbReference type="NCBI Taxonomy" id="1129794"/>
    <lineage>
        <taxon>Bacteria</taxon>
        <taxon>Pseudomonadati</taxon>
        <taxon>Pseudomonadota</taxon>
        <taxon>Gammaproteobacteria</taxon>
        <taxon>Alteromonadales</taxon>
        <taxon>Alteromonadaceae</taxon>
        <taxon>Paraglaciecola</taxon>
    </lineage>
</organism>